<dbReference type="Proteomes" id="UP000043763">
    <property type="component" value="Unassembled WGS sequence"/>
</dbReference>
<proteinExistence type="predicted"/>
<dbReference type="EMBL" id="CVLB01000001">
    <property type="protein sequence ID" value="CRF31368.1"/>
    <property type="molecule type" value="Genomic_DNA"/>
</dbReference>
<reference evidence="3" key="1">
    <citation type="submission" date="2015-04" db="EMBL/GenBank/DDBJ databases">
        <authorList>
            <person name="Mushtaq Mamoona"/>
        </authorList>
    </citation>
    <scope>NUCLEOTIDE SEQUENCE [LARGE SCALE GENOMIC DNA]</scope>
    <source>
        <strain evidence="3">AN4859/03</strain>
    </source>
</reference>
<evidence type="ECO:0000313" key="2">
    <source>
        <dbReference type="EMBL" id="CRF31368.1"/>
    </source>
</evidence>
<feature type="transmembrane region" description="Helical" evidence="1">
    <location>
        <begin position="297"/>
        <end position="315"/>
    </location>
</feature>
<keyword evidence="1" id="KW-1133">Transmembrane helix</keyword>
<organism evidence="2 3">
    <name type="scientific">Brachyspira suanatina</name>
    <dbReference type="NCBI Taxonomy" id="381802"/>
    <lineage>
        <taxon>Bacteria</taxon>
        <taxon>Pseudomonadati</taxon>
        <taxon>Spirochaetota</taxon>
        <taxon>Spirochaetia</taxon>
        <taxon>Brachyspirales</taxon>
        <taxon>Brachyspiraceae</taxon>
        <taxon>Brachyspira</taxon>
    </lineage>
</organism>
<feature type="transmembrane region" description="Helical" evidence="1">
    <location>
        <begin position="214"/>
        <end position="243"/>
    </location>
</feature>
<dbReference type="RefSeq" id="WP_048593260.1">
    <property type="nucleotide sequence ID" value="NZ_CVLB01000001.1"/>
</dbReference>
<feature type="transmembrane region" description="Helical" evidence="1">
    <location>
        <begin position="120"/>
        <end position="138"/>
    </location>
</feature>
<name>A0A0G4K3Y1_9SPIR</name>
<protein>
    <recommendedName>
        <fullName evidence="4">Sulfatase</fullName>
    </recommendedName>
</protein>
<evidence type="ECO:0008006" key="4">
    <source>
        <dbReference type="Google" id="ProtNLM"/>
    </source>
</evidence>
<keyword evidence="1" id="KW-0812">Transmembrane</keyword>
<accession>A0A0G4K3Y1</accession>
<gene>
    <name evidence="2" type="ORF">BRSU_0053</name>
</gene>
<evidence type="ECO:0000313" key="3">
    <source>
        <dbReference type="Proteomes" id="UP000043763"/>
    </source>
</evidence>
<feature type="transmembrane region" description="Helical" evidence="1">
    <location>
        <begin position="183"/>
        <end position="202"/>
    </location>
</feature>
<dbReference type="OrthoDB" id="304861at2"/>
<dbReference type="AlphaFoldDB" id="A0A0G4K3Y1"/>
<keyword evidence="3" id="KW-1185">Reference proteome</keyword>
<feature type="transmembrane region" description="Helical" evidence="1">
    <location>
        <begin position="263"/>
        <end position="285"/>
    </location>
</feature>
<evidence type="ECO:0000256" key="1">
    <source>
        <dbReference type="SAM" id="Phobius"/>
    </source>
</evidence>
<feature type="transmembrane region" description="Helical" evidence="1">
    <location>
        <begin position="7"/>
        <end position="32"/>
    </location>
</feature>
<keyword evidence="1" id="KW-0472">Membrane</keyword>
<sequence>MKQNKKIFLLSYLVFISAIILFIVIFSILGSIERVGYLSNFNHILENKYYFTLKFNSSIFKNNKIYRVYPNTNEMPDNVTNIRWSGSYYGNLVLGDSSIQLKENDKIENIKYTVKIQKNVFLFLLFIIIVFPAIYFYVIPNIYYHHKPYIFFFVLNSFFYLITSNLLMPLFSMMKLDFNIYDFLYTYLFVMTAYNLLVYYPFNLGNIKNIRIILTSLFCVVSIFSFFAIESISLTVLNMVILFSDMPNLYSSLITVLPMHLKIITITVSIIYFTSLVAFVILFIFNIYKIFIERSKIASLVMTAFIIFSVFYLFFKPKNIDIWSIDFVRNAKRNGIINTLNYRINYDRLNNIKPSKELVSDSIKLLKEYESKRDVSKLYLKSTKNILDNIKKLEDDMHSILIEASSKNSNFVYNNENINYEYIEQLKNNYYDIYTNIEASITNDLSKIEELKKGLKRDVYLIFLESFYDYSHFRKLFNKDPFPKEYRKWADLSRKIAPNVNNGSFYARLSGLTGSSPLYPKTQSEKIENTLPYILSKNGYNTIALEEALNTYNLKTFYPSIGFKSQVFGLGTTNINTYLGTNIDNLGSPVFAAGFTILGHTDSHLSNDLNFAENNKKFLDNFEGNDKLHIIETIDNSAMTAINILEIRDTILKHSPNAIIIFKHDHLYPYLKAIIERSSIDEKIKTNFLNDYKPSPILIWDGTNGAYKANENFAPENIPLFIAANLNVDYTNSVISLLYKEEIDDTISTYNKFYHTTNDSIIDNSEVSNMMIFKYENAQRTLSQDIFQGKKHYYNLIKELTNN</sequence>
<feature type="transmembrane region" description="Helical" evidence="1">
    <location>
        <begin position="150"/>
        <end position="171"/>
    </location>
</feature>